<dbReference type="GO" id="GO:0048870">
    <property type="term" value="P:cell motility"/>
    <property type="evidence" value="ECO:0007669"/>
    <property type="project" value="TreeGrafter"/>
</dbReference>
<keyword evidence="6" id="KW-0963">Cytoplasm</keyword>
<dbReference type="SUPFAM" id="SSF52799">
    <property type="entry name" value="(Phosphotyrosine protein) phosphatases II"/>
    <property type="match status" value="1"/>
</dbReference>
<feature type="domain" description="Tyrosine specific protein phosphatases" evidence="21">
    <location>
        <begin position="102"/>
        <end position="159"/>
    </location>
</feature>
<dbReference type="SMART" id="SM01326">
    <property type="entry name" value="PTEN_C2"/>
    <property type="match status" value="1"/>
</dbReference>
<evidence type="ECO:0000259" key="22">
    <source>
        <dbReference type="PROSITE" id="PS51181"/>
    </source>
</evidence>
<dbReference type="PANTHER" id="PTHR12305">
    <property type="entry name" value="PHOSPHATASE WITH HOMOLOGY TO TENSIN"/>
    <property type="match status" value="1"/>
</dbReference>
<evidence type="ECO:0000256" key="4">
    <source>
        <dbReference type="ARBA" id="ARBA00013064"/>
    </source>
</evidence>
<keyword evidence="8" id="KW-0904">Protein phosphatase</keyword>
<proteinExistence type="inferred from homology"/>
<dbReference type="CDD" id="cd14509">
    <property type="entry name" value="PTP_PTEN"/>
    <property type="match status" value="1"/>
</dbReference>
<feature type="domain" description="C2 tensin-type" evidence="23">
    <location>
        <begin position="191"/>
        <end position="368"/>
    </location>
</feature>
<dbReference type="OrthoDB" id="16692at2759"/>
<evidence type="ECO:0000313" key="24">
    <source>
        <dbReference type="EMBL" id="CAD7278717.1"/>
    </source>
</evidence>
<dbReference type="EMBL" id="CAJPEX010001329">
    <property type="protein sequence ID" value="CAG0918869.1"/>
    <property type="molecule type" value="Genomic_DNA"/>
</dbReference>
<gene>
    <name evidence="24" type="ORF">NMOB1V02_LOCUS6414</name>
</gene>
<dbReference type="Proteomes" id="UP000678499">
    <property type="component" value="Unassembled WGS sequence"/>
</dbReference>
<feature type="region of interest" description="Disordered" evidence="20">
    <location>
        <begin position="599"/>
        <end position="622"/>
    </location>
</feature>
<comment type="catalytic activity">
    <reaction evidence="10">
        <text>1,2-dihexadecanoyl-sn-glycero-3-phospho-(1D-myo-inositol-3,4,5-trisphosphate) + H2O = 1,2-dihexadecanoyl-sn-glycero-3-phospho-(1D-myo-inositol-4,5-bisphosphate) + phosphate</text>
        <dbReference type="Rhea" id="RHEA:43560"/>
        <dbReference type="ChEBI" id="CHEBI:15377"/>
        <dbReference type="ChEBI" id="CHEBI:43474"/>
        <dbReference type="ChEBI" id="CHEBI:83420"/>
        <dbReference type="ChEBI" id="CHEBI:83423"/>
    </reaction>
    <physiologicalReaction direction="left-to-right" evidence="10">
        <dbReference type="Rhea" id="RHEA:43561"/>
    </physiologicalReaction>
</comment>
<dbReference type="InterPro" id="IPR045101">
    <property type="entry name" value="PTP_PTEN"/>
</dbReference>
<evidence type="ECO:0000259" key="21">
    <source>
        <dbReference type="PROSITE" id="PS50056"/>
    </source>
</evidence>
<feature type="compositionally biased region" description="Basic and acidic residues" evidence="20">
    <location>
        <begin position="443"/>
        <end position="455"/>
    </location>
</feature>
<dbReference type="GO" id="GO:0016314">
    <property type="term" value="F:phosphatidylinositol-3,4,5-trisphosphate 3-phosphatase activity"/>
    <property type="evidence" value="ECO:0007669"/>
    <property type="project" value="UniProtKB-EC"/>
</dbReference>
<dbReference type="InterPro" id="IPR035892">
    <property type="entry name" value="C2_domain_sf"/>
</dbReference>
<comment type="catalytic activity">
    <reaction evidence="15">
        <text>1D-myo-inositol 1,3,4,5,6-pentakisphosphate + H2O = 1D-myo-inositol 1,4,5,6-tetrakisphosphate + phosphate</text>
        <dbReference type="Rhea" id="RHEA:77143"/>
        <dbReference type="ChEBI" id="CHEBI:15377"/>
        <dbReference type="ChEBI" id="CHEBI:43474"/>
        <dbReference type="ChEBI" id="CHEBI:57627"/>
        <dbReference type="ChEBI" id="CHEBI:57733"/>
    </reaction>
    <physiologicalReaction direction="left-to-right" evidence="15">
        <dbReference type="Rhea" id="RHEA:77144"/>
    </physiologicalReaction>
</comment>
<protein>
    <recommendedName>
        <fullName evidence="12">Phosphatidylinositol 3,4,5-trisphosphate 3-phosphatase and dual-specificity protein phosphatase PTEN</fullName>
        <ecNumber evidence="5">3.1.3.16</ecNumber>
        <ecNumber evidence="4">3.1.3.48</ecNumber>
        <ecNumber evidence="3">3.1.3.67</ecNumber>
    </recommendedName>
    <alternativeName>
        <fullName evidence="16">Inositol polyphosphate 3-phosphatase</fullName>
    </alternativeName>
</protein>
<evidence type="ECO:0000256" key="12">
    <source>
        <dbReference type="ARBA" id="ARBA00034338"/>
    </source>
</evidence>
<feature type="domain" description="Phosphatase tensin-type" evidence="22">
    <location>
        <begin position="14"/>
        <end position="185"/>
    </location>
</feature>
<dbReference type="EC" id="3.1.3.67" evidence="3"/>
<comment type="catalytic activity">
    <reaction evidence="13">
        <text>1D-myo-inositol 1,3,4,5-tetrakisphosphate + H2O = 1D-myo-inositol 1,4,5-trisphosphate + phosphate</text>
        <dbReference type="Rhea" id="RHEA:77155"/>
        <dbReference type="ChEBI" id="CHEBI:15377"/>
        <dbReference type="ChEBI" id="CHEBI:43474"/>
        <dbReference type="ChEBI" id="CHEBI:57895"/>
        <dbReference type="ChEBI" id="CHEBI:203600"/>
    </reaction>
    <physiologicalReaction direction="left-to-right" evidence="13">
        <dbReference type="Rhea" id="RHEA:77156"/>
    </physiologicalReaction>
</comment>
<dbReference type="InterPro" id="IPR051281">
    <property type="entry name" value="Dual-spec_lipid-protein_phosph"/>
</dbReference>
<comment type="similarity">
    <text evidence="2">Belongs to the PTEN phosphatase protein family.</text>
</comment>
<evidence type="ECO:0000256" key="1">
    <source>
        <dbReference type="ARBA" id="ARBA00004496"/>
    </source>
</evidence>
<evidence type="ECO:0000256" key="10">
    <source>
        <dbReference type="ARBA" id="ARBA00034256"/>
    </source>
</evidence>
<dbReference type="EMBL" id="OA883366">
    <property type="protein sequence ID" value="CAD7278717.1"/>
    <property type="molecule type" value="Genomic_DNA"/>
</dbReference>
<comment type="catalytic activity">
    <reaction evidence="18">
        <text>O-phospho-L-threonyl-[protein] + H2O = L-threonyl-[protein] + phosphate</text>
        <dbReference type="Rhea" id="RHEA:47004"/>
        <dbReference type="Rhea" id="RHEA-COMP:11060"/>
        <dbReference type="Rhea" id="RHEA-COMP:11605"/>
        <dbReference type="ChEBI" id="CHEBI:15377"/>
        <dbReference type="ChEBI" id="CHEBI:30013"/>
        <dbReference type="ChEBI" id="CHEBI:43474"/>
        <dbReference type="ChEBI" id="CHEBI:61977"/>
        <dbReference type="EC" id="3.1.3.16"/>
    </reaction>
    <physiologicalReaction direction="left-to-right" evidence="18">
        <dbReference type="Rhea" id="RHEA:47005"/>
    </physiologicalReaction>
</comment>
<organism evidence="24">
    <name type="scientific">Notodromas monacha</name>
    <dbReference type="NCBI Taxonomy" id="399045"/>
    <lineage>
        <taxon>Eukaryota</taxon>
        <taxon>Metazoa</taxon>
        <taxon>Ecdysozoa</taxon>
        <taxon>Arthropoda</taxon>
        <taxon>Crustacea</taxon>
        <taxon>Oligostraca</taxon>
        <taxon>Ostracoda</taxon>
        <taxon>Podocopa</taxon>
        <taxon>Podocopida</taxon>
        <taxon>Cypridocopina</taxon>
        <taxon>Cypridoidea</taxon>
        <taxon>Cyprididae</taxon>
        <taxon>Notodromas</taxon>
    </lineage>
</organism>
<dbReference type="GO" id="GO:0005634">
    <property type="term" value="C:nucleus"/>
    <property type="evidence" value="ECO:0007669"/>
    <property type="project" value="TreeGrafter"/>
</dbReference>
<evidence type="ECO:0000256" key="15">
    <source>
        <dbReference type="ARBA" id="ARBA00043762"/>
    </source>
</evidence>
<dbReference type="EC" id="3.1.3.48" evidence="4"/>
<dbReference type="PROSITE" id="PS51182">
    <property type="entry name" value="C2_TENSIN"/>
    <property type="match status" value="1"/>
</dbReference>
<comment type="catalytic activity">
    <reaction evidence="19">
        <text>O-phospho-L-tyrosyl-[protein] + H2O = L-tyrosyl-[protein] + phosphate</text>
        <dbReference type="Rhea" id="RHEA:10684"/>
        <dbReference type="Rhea" id="RHEA-COMP:10136"/>
        <dbReference type="Rhea" id="RHEA-COMP:20101"/>
        <dbReference type="ChEBI" id="CHEBI:15377"/>
        <dbReference type="ChEBI" id="CHEBI:43474"/>
        <dbReference type="ChEBI" id="CHEBI:46858"/>
        <dbReference type="ChEBI" id="CHEBI:61978"/>
        <dbReference type="EC" id="3.1.3.48"/>
    </reaction>
    <physiologicalReaction direction="left-to-right" evidence="19">
        <dbReference type="Rhea" id="RHEA:10685"/>
    </physiologicalReaction>
</comment>
<keyword evidence="9" id="KW-0443">Lipid metabolism</keyword>
<dbReference type="InterPro" id="IPR029021">
    <property type="entry name" value="Prot-tyrosine_phosphatase-like"/>
</dbReference>
<dbReference type="GO" id="GO:0046856">
    <property type="term" value="P:phosphatidylinositol dephosphorylation"/>
    <property type="evidence" value="ECO:0007669"/>
    <property type="project" value="TreeGrafter"/>
</dbReference>
<evidence type="ECO:0000256" key="9">
    <source>
        <dbReference type="ARBA" id="ARBA00023098"/>
    </source>
</evidence>
<dbReference type="InterPro" id="IPR029023">
    <property type="entry name" value="Tensin_phosphatase"/>
</dbReference>
<evidence type="ECO:0000256" key="5">
    <source>
        <dbReference type="ARBA" id="ARBA00013081"/>
    </source>
</evidence>
<accession>A0A7R9BNN9</accession>
<evidence type="ECO:0000256" key="11">
    <source>
        <dbReference type="ARBA" id="ARBA00034268"/>
    </source>
</evidence>
<evidence type="ECO:0000256" key="7">
    <source>
        <dbReference type="ARBA" id="ARBA00022801"/>
    </source>
</evidence>
<evidence type="ECO:0000259" key="23">
    <source>
        <dbReference type="PROSITE" id="PS51182"/>
    </source>
</evidence>
<dbReference type="Pfam" id="PF22785">
    <property type="entry name" value="Tc-R-P"/>
    <property type="match status" value="1"/>
</dbReference>
<keyword evidence="7" id="KW-0378">Hydrolase</keyword>
<dbReference type="GO" id="GO:0004725">
    <property type="term" value="F:protein tyrosine phosphatase activity"/>
    <property type="evidence" value="ECO:0007669"/>
    <property type="project" value="UniProtKB-EC"/>
</dbReference>
<dbReference type="GO" id="GO:0050793">
    <property type="term" value="P:regulation of developmental process"/>
    <property type="evidence" value="ECO:0007669"/>
    <property type="project" value="UniProtKB-ARBA"/>
</dbReference>
<dbReference type="SMART" id="SM01301">
    <property type="entry name" value="PTPlike_phytase"/>
    <property type="match status" value="1"/>
</dbReference>
<dbReference type="SUPFAM" id="SSF49562">
    <property type="entry name" value="C2 domain (Calcium/lipid-binding domain, CaLB)"/>
    <property type="match status" value="1"/>
</dbReference>
<dbReference type="GO" id="GO:0008285">
    <property type="term" value="P:negative regulation of cell population proliferation"/>
    <property type="evidence" value="ECO:0007669"/>
    <property type="project" value="TreeGrafter"/>
</dbReference>
<dbReference type="Gene3D" id="2.60.40.1110">
    <property type="match status" value="1"/>
</dbReference>
<name>A0A7R9BNN9_9CRUS</name>
<dbReference type="GO" id="GO:0051896">
    <property type="term" value="P:regulation of phosphatidylinositol 3-kinase/protein kinase B signal transduction"/>
    <property type="evidence" value="ECO:0007669"/>
    <property type="project" value="TreeGrafter"/>
</dbReference>
<reference evidence="24" key="1">
    <citation type="submission" date="2020-11" db="EMBL/GenBank/DDBJ databases">
        <authorList>
            <person name="Tran Van P."/>
        </authorList>
    </citation>
    <scope>NUCLEOTIDE SEQUENCE</scope>
</reference>
<comment type="subcellular location">
    <subcellularLocation>
        <location evidence="1">Cytoplasm</location>
    </subcellularLocation>
</comment>
<dbReference type="PROSITE" id="PS00383">
    <property type="entry name" value="TYR_PHOSPHATASE_1"/>
    <property type="match status" value="1"/>
</dbReference>
<evidence type="ECO:0000256" key="2">
    <source>
        <dbReference type="ARBA" id="ARBA00007881"/>
    </source>
</evidence>
<evidence type="ECO:0000256" key="17">
    <source>
        <dbReference type="ARBA" id="ARBA00047986"/>
    </source>
</evidence>
<dbReference type="InterPro" id="IPR016130">
    <property type="entry name" value="Tyr_Pase_AS"/>
</dbReference>
<evidence type="ECO:0000256" key="8">
    <source>
        <dbReference type="ARBA" id="ARBA00022912"/>
    </source>
</evidence>
<comment type="catalytic activity">
    <reaction evidence="11">
        <text>1,2-dioctanoyl-sn-glycero-3-phospho-(1D-myo-inositol-3,4,5-trisphosphate) + H2O = 1,2-dioctanoyl-sn-glycero-3-phospho-(1D-myo-inositol-4,5-bisphosphate) + phosphate</text>
        <dbReference type="Rhea" id="RHEA:43552"/>
        <dbReference type="ChEBI" id="CHEBI:15377"/>
        <dbReference type="ChEBI" id="CHEBI:43474"/>
        <dbReference type="ChEBI" id="CHEBI:83416"/>
        <dbReference type="ChEBI" id="CHEBI:83419"/>
    </reaction>
    <physiologicalReaction direction="left-to-right" evidence="11">
        <dbReference type="Rhea" id="RHEA:43553"/>
    </physiologicalReaction>
</comment>
<dbReference type="InterPro" id="IPR014020">
    <property type="entry name" value="Tensin_C2-dom"/>
</dbReference>
<evidence type="ECO:0000313" key="25">
    <source>
        <dbReference type="Proteomes" id="UP000678499"/>
    </source>
</evidence>
<evidence type="ECO:0000256" key="6">
    <source>
        <dbReference type="ARBA" id="ARBA00022490"/>
    </source>
</evidence>
<dbReference type="AlphaFoldDB" id="A0A7R9BNN9"/>
<evidence type="ECO:0000256" key="3">
    <source>
        <dbReference type="ARBA" id="ARBA00013015"/>
    </source>
</evidence>
<keyword evidence="25" id="KW-1185">Reference proteome</keyword>
<evidence type="ECO:0000256" key="13">
    <source>
        <dbReference type="ARBA" id="ARBA00043734"/>
    </source>
</evidence>
<dbReference type="GO" id="GO:0042995">
    <property type="term" value="C:cell projection"/>
    <property type="evidence" value="ECO:0007669"/>
    <property type="project" value="TreeGrafter"/>
</dbReference>
<dbReference type="PROSITE" id="PS50056">
    <property type="entry name" value="TYR_PHOSPHATASE_2"/>
    <property type="match status" value="1"/>
</dbReference>
<dbReference type="GO" id="GO:0004722">
    <property type="term" value="F:protein serine/threonine phosphatase activity"/>
    <property type="evidence" value="ECO:0007669"/>
    <property type="project" value="UniProtKB-EC"/>
</dbReference>
<dbReference type="GO" id="GO:0005886">
    <property type="term" value="C:plasma membrane"/>
    <property type="evidence" value="ECO:0007669"/>
    <property type="project" value="TreeGrafter"/>
</dbReference>
<evidence type="ECO:0000256" key="20">
    <source>
        <dbReference type="SAM" id="MobiDB-lite"/>
    </source>
</evidence>
<dbReference type="EC" id="3.1.3.16" evidence="5"/>
<evidence type="ECO:0000256" key="19">
    <source>
        <dbReference type="ARBA" id="ARBA00051341"/>
    </source>
</evidence>
<feature type="region of interest" description="Disordered" evidence="20">
    <location>
        <begin position="389"/>
        <end position="427"/>
    </location>
</feature>
<dbReference type="FunFam" id="3.90.190.10:FF:000029">
    <property type="entry name" value="Phosphatidylinositol 3,4,5-trisphosphate 3-phosphatase and dual-specificity protein phosphatase PTEN"/>
    <property type="match status" value="1"/>
</dbReference>
<evidence type="ECO:0000256" key="16">
    <source>
        <dbReference type="ARBA" id="ARBA00044309"/>
    </source>
</evidence>
<dbReference type="Gene3D" id="3.90.190.10">
    <property type="entry name" value="Protein tyrosine phosphatase superfamily"/>
    <property type="match status" value="1"/>
</dbReference>
<dbReference type="Pfam" id="PF10409">
    <property type="entry name" value="PTEN_C2"/>
    <property type="match status" value="1"/>
</dbReference>
<feature type="region of interest" description="Disordered" evidence="20">
    <location>
        <begin position="439"/>
        <end position="459"/>
    </location>
</feature>
<feature type="compositionally biased region" description="Low complexity" evidence="20">
    <location>
        <begin position="401"/>
        <end position="423"/>
    </location>
</feature>
<dbReference type="InterPro" id="IPR000387">
    <property type="entry name" value="Tyr_Pase_dom"/>
</dbReference>
<comment type="catalytic activity">
    <reaction evidence="14">
        <text>a 1,2-diacyl-sn-glycero-3-phospho-(1D-myo-inositol-3,4,5-trisphosphate) + H2O = a 1,2-diacyl-sn-glycero-3-phospho-(1D-myo-inositol-4,5-bisphosphate) + phosphate</text>
        <dbReference type="Rhea" id="RHEA:25017"/>
        <dbReference type="ChEBI" id="CHEBI:15377"/>
        <dbReference type="ChEBI" id="CHEBI:43474"/>
        <dbReference type="ChEBI" id="CHEBI:57836"/>
        <dbReference type="ChEBI" id="CHEBI:58456"/>
        <dbReference type="EC" id="3.1.3.67"/>
    </reaction>
    <physiologicalReaction direction="left-to-right" evidence="14">
        <dbReference type="Rhea" id="RHEA:25018"/>
    </physiologicalReaction>
</comment>
<dbReference type="GO" id="GO:0043491">
    <property type="term" value="P:phosphatidylinositol 3-kinase/protein kinase B signal transduction"/>
    <property type="evidence" value="ECO:0007669"/>
    <property type="project" value="TreeGrafter"/>
</dbReference>
<dbReference type="PROSITE" id="PS51181">
    <property type="entry name" value="PPASE_TENSIN"/>
    <property type="match status" value="1"/>
</dbReference>
<comment type="catalytic activity">
    <reaction evidence="17">
        <text>O-phospho-L-seryl-[protein] + H2O = L-seryl-[protein] + phosphate</text>
        <dbReference type="Rhea" id="RHEA:20629"/>
        <dbReference type="Rhea" id="RHEA-COMP:9863"/>
        <dbReference type="Rhea" id="RHEA-COMP:11604"/>
        <dbReference type="ChEBI" id="CHEBI:15377"/>
        <dbReference type="ChEBI" id="CHEBI:29999"/>
        <dbReference type="ChEBI" id="CHEBI:43474"/>
        <dbReference type="ChEBI" id="CHEBI:83421"/>
        <dbReference type="EC" id="3.1.3.16"/>
    </reaction>
    <physiologicalReaction direction="left-to-right" evidence="17">
        <dbReference type="Rhea" id="RHEA:20630"/>
    </physiologicalReaction>
</comment>
<evidence type="ECO:0000256" key="14">
    <source>
        <dbReference type="ARBA" id="ARBA00043760"/>
    </source>
</evidence>
<dbReference type="PANTHER" id="PTHR12305:SF81">
    <property type="entry name" value="PHOSPHATIDYLINOSITOL 3,4,5-TRISPHOSPHATE 3-PHOSPHATASE AND DUAL-SPECIFICITY PROTEIN PHOSPHATASE PTEN"/>
    <property type="match status" value="1"/>
</dbReference>
<sequence length="657" mass="73576">MANAIKEIVSKNKKRYKGDGFDLDLAYINSNIIAMGYPAEKLEGIYRNHIDDVIKFLESKHSGNYWIYNLCSERSYDCGKFHDRVATYAFDDHNPPRMELIKPFCQDVDSWLSKDPRNVAAVHCKAGKGRTGVMICCYLLHRGMFLSAAQALDFYGQQRTTDNRGVTIPSQRRYVEYYGRLVREPSLEYKPRTVYLAAVILTPVPNFNTQNGCCSRLHSCHIGGYNNKIGRKGASFLGGEQISATNFVNPIFIKFPSYGVQLVINQLDEEKLREIFVWDNIEARKGDGWIQFLVDEPVPLTGDIRVEAFNKALMGKRDKMLRIWFNTFFVEPNKDGDLIVTRISLDGDWRSAPLVKRQVTSRVSCSDVGALATDAKEWNGSANGAQVLAHRNSDPEGTPRAAHLASSTSSCSSTTSSSSGASQHSHDGLHKLVRRLKSPFVHRANDGRSTQERARSYTCPLPLSPVPAGTEGSFKPLQCTSPIVEGETWREDNSEASKVVPAHPEISIITLPITKERMDKACKDRHNKNFSSEFRVTLYLAETHEAASKWLKSVSTTGTAMATGNKTRALRRCDTTNYCPKEQPAQRQQTRSVSVIADQRPAGATASNWPDSDEPVTGEWCSDTASRSDARIAKKNRNSQIIEAFREFFYRGDSTHL</sequence>
<dbReference type="GO" id="GO:0005829">
    <property type="term" value="C:cytosol"/>
    <property type="evidence" value="ECO:0007669"/>
    <property type="project" value="TreeGrafter"/>
</dbReference>
<evidence type="ECO:0000256" key="18">
    <source>
        <dbReference type="ARBA" id="ARBA00048832"/>
    </source>
</evidence>